<dbReference type="PANTHER" id="PTHR22683">
    <property type="entry name" value="SPORULATION PROTEIN RELATED"/>
    <property type="match status" value="1"/>
</dbReference>
<dbReference type="GO" id="GO:0005524">
    <property type="term" value="F:ATP binding"/>
    <property type="evidence" value="ECO:0007669"/>
    <property type="project" value="UniProtKB-UniRule"/>
</dbReference>
<sequence>MFILFGDGRWWTPIRDPRLAVPVAAAGAGLIYGAEPSKLGVSVIVAAFLAVSTKMLGSWERWAWWQSRLAIRKAWPEINEHAGWPSTKLMQIRKLFFPESNEARGVSLAVRWPRGAVPPFDEIGMKLSSVLGRPLNNINVRGGKHAGEVVVEVESPRDFLSKPIPYPGVPERQSSKPTRIPLGLTDKGSVLYLDWQHTLFGGMSGSGKSSGVQAVLAHAAPWIASGDIELWIADPKEGVELGMWANAATVFAEPPDIDDEDEAAEATAELWVEFMRQVHGVMRDRLRQIGNGQRQWTRADGPMVLVVIDEARDVFADPASITRAIKVAEKARAAGVVMMVATQHPEKAAVPTQLGNNIPQKVGYKAENPVHAHVITGGCSAEAPLHKLPPAKPATAGHVHARGSTGSWTRARTYWLDNKTVNAAAELARGNRQPGARLVPPSRHDDTSEPPEDRHEGASEPTSYGPPRDGTARGRIPPARPARLIRPTNQLAALVQSGVTRAGNVWDAVAAAGPEGLRPMHGRKHLGNMSESHWTSNVAALEKAGLVRRGLNGRRVYATHEREHEHNDEELSA</sequence>
<dbReference type="InterPro" id="IPR027417">
    <property type="entry name" value="P-loop_NTPase"/>
</dbReference>
<evidence type="ECO:0000256" key="1">
    <source>
        <dbReference type="ARBA" id="ARBA00022741"/>
    </source>
</evidence>
<dbReference type="GO" id="GO:0003677">
    <property type="term" value="F:DNA binding"/>
    <property type="evidence" value="ECO:0007669"/>
    <property type="project" value="InterPro"/>
</dbReference>
<dbReference type="AlphaFoldDB" id="A0A936NDB3"/>
<reference evidence="6 7" key="1">
    <citation type="submission" date="2020-10" db="EMBL/GenBank/DDBJ databases">
        <title>Connecting structure to function with the recovery of over 1000 high-quality activated sludge metagenome-assembled genomes encoding full-length rRNA genes using long-read sequencing.</title>
        <authorList>
            <person name="Singleton C.M."/>
            <person name="Petriglieri F."/>
            <person name="Kristensen J.M."/>
            <person name="Kirkegaard R.H."/>
            <person name="Michaelsen T.Y."/>
            <person name="Andersen M.H."/>
            <person name="Karst S.M."/>
            <person name="Dueholm M.S."/>
            <person name="Nielsen P.H."/>
            <person name="Albertsen M."/>
        </authorList>
    </citation>
    <scope>NUCLEOTIDE SEQUENCE [LARGE SCALE GENOMIC DNA]</scope>
    <source>
        <strain evidence="6">Lyne_18-Q3-R50-59_MAXAC.006</strain>
    </source>
</reference>
<evidence type="ECO:0000259" key="5">
    <source>
        <dbReference type="PROSITE" id="PS50901"/>
    </source>
</evidence>
<gene>
    <name evidence="6" type="ORF">IPN02_07880</name>
</gene>
<dbReference type="InterPro" id="IPR002543">
    <property type="entry name" value="FtsK_dom"/>
</dbReference>
<feature type="compositionally biased region" description="Basic and acidic residues" evidence="4">
    <location>
        <begin position="442"/>
        <end position="458"/>
    </location>
</feature>
<keyword evidence="2 3" id="KW-0067">ATP-binding</keyword>
<dbReference type="PANTHER" id="PTHR22683:SF1">
    <property type="entry name" value="TYPE VII SECRETION SYSTEM PROTEIN ESSC"/>
    <property type="match status" value="1"/>
</dbReference>
<organism evidence="6 7">
    <name type="scientific">Candidatus Neomicrothrix subdominans</name>
    <dbReference type="NCBI Taxonomy" id="2954438"/>
    <lineage>
        <taxon>Bacteria</taxon>
        <taxon>Bacillati</taxon>
        <taxon>Actinomycetota</taxon>
        <taxon>Acidimicrobiia</taxon>
        <taxon>Acidimicrobiales</taxon>
        <taxon>Microthrixaceae</taxon>
        <taxon>Candidatus Neomicrothrix</taxon>
    </lineage>
</organism>
<evidence type="ECO:0000313" key="7">
    <source>
        <dbReference type="Proteomes" id="UP000727993"/>
    </source>
</evidence>
<evidence type="ECO:0000256" key="4">
    <source>
        <dbReference type="SAM" id="MobiDB-lite"/>
    </source>
</evidence>
<feature type="region of interest" description="Disordered" evidence="4">
    <location>
        <begin position="426"/>
        <end position="482"/>
    </location>
</feature>
<dbReference type="PROSITE" id="PS50901">
    <property type="entry name" value="FTSK"/>
    <property type="match status" value="1"/>
</dbReference>
<feature type="domain" description="FtsK" evidence="5">
    <location>
        <begin position="175"/>
        <end position="373"/>
    </location>
</feature>
<feature type="binding site" evidence="3">
    <location>
        <begin position="202"/>
        <end position="209"/>
    </location>
    <ligand>
        <name>ATP</name>
        <dbReference type="ChEBI" id="CHEBI:30616"/>
    </ligand>
</feature>
<dbReference type="SUPFAM" id="SSF52540">
    <property type="entry name" value="P-loop containing nucleoside triphosphate hydrolases"/>
    <property type="match status" value="1"/>
</dbReference>
<accession>A0A936NDB3</accession>
<protein>
    <recommendedName>
        <fullName evidence="5">FtsK domain-containing protein</fullName>
    </recommendedName>
</protein>
<keyword evidence="1 3" id="KW-0547">Nucleotide-binding</keyword>
<dbReference type="Pfam" id="PF01580">
    <property type="entry name" value="FtsK_SpoIIIE"/>
    <property type="match status" value="1"/>
</dbReference>
<dbReference type="EMBL" id="JADJZA010000005">
    <property type="protein sequence ID" value="MBK9296749.1"/>
    <property type="molecule type" value="Genomic_DNA"/>
</dbReference>
<dbReference type="InterPro" id="IPR050206">
    <property type="entry name" value="FtsK/SpoIIIE/SftA"/>
</dbReference>
<proteinExistence type="predicted"/>
<evidence type="ECO:0000256" key="3">
    <source>
        <dbReference type="PROSITE-ProRule" id="PRU00289"/>
    </source>
</evidence>
<comment type="caution">
    <text evidence="6">The sequence shown here is derived from an EMBL/GenBank/DDBJ whole genome shotgun (WGS) entry which is preliminary data.</text>
</comment>
<dbReference type="Gene3D" id="3.40.50.300">
    <property type="entry name" value="P-loop containing nucleotide triphosphate hydrolases"/>
    <property type="match status" value="1"/>
</dbReference>
<evidence type="ECO:0000313" key="6">
    <source>
        <dbReference type="EMBL" id="MBK9296749.1"/>
    </source>
</evidence>
<evidence type="ECO:0000256" key="2">
    <source>
        <dbReference type="ARBA" id="ARBA00022840"/>
    </source>
</evidence>
<dbReference type="Proteomes" id="UP000727993">
    <property type="component" value="Unassembled WGS sequence"/>
</dbReference>
<name>A0A936NDB3_9ACTN</name>
<feature type="compositionally biased region" description="Low complexity" evidence="4">
    <location>
        <begin position="473"/>
        <end position="482"/>
    </location>
</feature>